<dbReference type="Proteomes" id="UP000274822">
    <property type="component" value="Unassembled WGS sequence"/>
</dbReference>
<dbReference type="Pfam" id="PF00448">
    <property type="entry name" value="SRP54"/>
    <property type="match status" value="1"/>
</dbReference>
<dbReference type="Gene3D" id="1.10.260.30">
    <property type="entry name" value="Signal recognition particle, SRP54 subunit, M-domain"/>
    <property type="match status" value="1"/>
</dbReference>
<evidence type="ECO:0000313" key="14">
    <source>
        <dbReference type="EMBL" id="RUS25526.1"/>
    </source>
</evidence>
<dbReference type="Pfam" id="PF02978">
    <property type="entry name" value="SRP_SPB"/>
    <property type="match status" value="1"/>
</dbReference>
<dbReference type="Gene3D" id="3.40.50.300">
    <property type="entry name" value="P-loop containing nucleotide triphosphate hydrolases"/>
    <property type="match status" value="1"/>
</dbReference>
<evidence type="ECO:0000256" key="11">
    <source>
        <dbReference type="SAM" id="Phobius"/>
    </source>
</evidence>
<dbReference type="SMART" id="SM00963">
    <property type="entry name" value="SRP54_N"/>
    <property type="match status" value="1"/>
</dbReference>
<evidence type="ECO:0000256" key="4">
    <source>
        <dbReference type="ARBA" id="ARBA00022884"/>
    </source>
</evidence>
<evidence type="ECO:0000259" key="12">
    <source>
        <dbReference type="SMART" id="SM00962"/>
    </source>
</evidence>
<dbReference type="GO" id="GO:0005829">
    <property type="term" value="C:cytosol"/>
    <property type="evidence" value="ECO:0007669"/>
    <property type="project" value="TreeGrafter"/>
</dbReference>
<dbReference type="SUPFAM" id="SSF52540">
    <property type="entry name" value="P-loop containing nucleoside triphosphate hydrolases"/>
    <property type="match status" value="1"/>
</dbReference>
<evidence type="ECO:0000256" key="3">
    <source>
        <dbReference type="ARBA" id="ARBA00022801"/>
    </source>
</evidence>
<dbReference type="PANTHER" id="PTHR11564">
    <property type="entry name" value="SIGNAL RECOGNITION PARTICLE 54K PROTEIN SRP54"/>
    <property type="match status" value="1"/>
</dbReference>
<evidence type="ECO:0000259" key="13">
    <source>
        <dbReference type="SMART" id="SM00963"/>
    </source>
</evidence>
<feature type="domain" description="Signal recognition particle SRP54 helical bundle" evidence="13">
    <location>
        <begin position="74"/>
        <end position="148"/>
    </location>
</feature>
<sequence>MPYQATKNHSSQYSLFSFISLSLLKIKQPQRNHGLSRLRSAHKQCVGRDDKVERNRRNGALKKRLNMTILPGYGYASLTVAFVFWLSLTAMTIPEICNALLEADVNIKLVVNLRKNIKQIVNLEELAAGINKRKIIQKAVMDELCKLVDPGVEAYKPIKNKPNVIMFVGLQGSGKTTTCTKVWKRINTILRLFMEWTLRKVYRLRWKTCLVCSDTFRAGAFDQLKQNATKAKIPYYGSYTETDPVAIATEGVEKFKNEGFEIIIVDTSGRHKQEVELFEEMKQIAAGVEPNNVIFVMDGTIGQAADAQARAFKEAADIGSIIITKMDGHAKGGAGWWQSHDNHHWSGVLMGIIIVIATVLLQPRAPSFSLALVNTYTILIGLKRNRMGDFSSLVETVKDMNLDQKDLIKKLEQGQYAIRDMYEQFQTISQMGPLSKMMANFPGMPPELLQGSEEEGTKRIKRMMCIMDSMNDAELDSDGKLFDKQPSRIIRIARGSGTTMHEVEELLAQYKRFAEMVKMMGGNKGFLKNMPSNPKNINPTQMAKMQGAMSKMLPPDMLKQMGKNAIVLLHRIAVQYFLLWGMSGIQNMMKQMGGLGGLGGLGGPGGTGRAGGMPDPAQMEKMMKSMFGGKLPGISEKAIDAVTWCIDYQMR</sequence>
<keyword evidence="11" id="KW-1133">Transmembrane helix</keyword>
<dbReference type="GO" id="GO:0005525">
    <property type="term" value="F:GTP binding"/>
    <property type="evidence" value="ECO:0007669"/>
    <property type="project" value="UniProtKB-KW"/>
</dbReference>
<comment type="caution">
    <text evidence="14">The sequence shown here is derived from an EMBL/GenBank/DDBJ whole genome shotgun (WGS) entry which is preliminary data.</text>
</comment>
<keyword evidence="7" id="KW-0687">Ribonucleoprotein</keyword>
<dbReference type="GO" id="GO:0005786">
    <property type="term" value="C:signal recognition particle, endoplasmic reticulum targeting"/>
    <property type="evidence" value="ECO:0007669"/>
    <property type="project" value="UniProtKB-KW"/>
</dbReference>
<name>A0A433Q6W8_9FUNG</name>
<dbReference type="Pfam" id="PF02881">
    <property type="entry name" value="SRP54_N"/>
    <property type="match status" value="1"/>
</dbReference>
<dbReference type="GO" id="GO:0008312">
    <property type="term" value="F:7S RNA binding"/>
    <property type="evidence" value="ECO:0007669"/>
    <property type="project" value="InterPro"/>
</dbReference>
<keyword evidence="11" id="KW-0812">Transmembrane</keyword>
<dbReference type="EMBL" id="RBNJ01012740">
    <property type="protein sequence ID" value="RUS25526.1"/>
    <property type="molecule type" value="Genomic_DNA"/>
</dbReference>
<dbReference type="FunFam" id="3.40.50.300:FF:000022">
    <property type="entry name" value="Signal recognition particle 54 kDa subunit"/>
    <property type="match status" value="1"/>
</dbReference>
<dbReference type="InterPro" id="IPR022941">
    <property type="entry name" value="SRP54"/>
</dbReference>
<dbReference type="CDD" id="cd17875">
    <property type="entry name" value="SRP54_G"/>
    <property type="match status" value="1"/>
</dbReference>
<dbReference type="GO" id="GO:0003924">
    <property type="term" value="F:GTPase activity"/>
    <property type="evidence" value="ECO:0007669"/>
    <property type="project" value="InterPro"/>
</dbReference>
<evidence type="ECO:0000256" key="7">
    <source>
        <dbReference type="ARBA" id="ARBA00023274"/>
    </source>
</evidence>
<evidence type="ECO:0000256" key="1">
    <source>
        <dbReference type="ARBA" id="ARBA00005450"/>
    </source>
</evidence>
<keyword evidence="6" id="KW-0733">Signal recognition particle</keyword>
<proteinExistence type="inferred from homology"/>
<keyword evidence="2" id="KW-0547">Nucleotide-binding</keyword>
<dbReference type="PANTHER" id="PTHR11564:SF5">
    <property type="entry name" value="SIGNAL RECOGNITION PARTICLE SUBUNIT SRP54"/>
    <property type="match status" value="1"/>
</dbReference>
<dbReference type="GO" id="GO:0006616">
    <property type="term" value="P:SRP-dependent cotranslational protein targeting to membrane, translocation"/>
    <property type="evidence" value="ECO:0007669"/>
    <property type="project" value="TreeGrafter"/>
</dbReference>
<keyword evidence="4" id="KW-0694">RNA-binding</keyword>
<dbReference type="GO" id="GO:0030942">
    <property type="term" value="F:endoplasmic reticulum signal peptide binding"/>
    <property type="evidence" value="ECO:0007669"/>
    <property type="project" value="TreeGrafter"/>
</dbReference>
<evidence type="ECO:0000256" key="8">
    <source>
        <dbReference type="ARBA" id="ARBA00034905"/>
    </source>
</evidence>
<feature type="transmembrane region" description="Helical" evidence="11">
    <location>
        <begin position="65"/>
        <end position="88"/>
    </location>
</feature>
<dbReference type="SUPFAM" id="SSF47446">
    <property type="entry name" value="Signal peptide-binding domain"/>
    <property type="match status" value="1"/>
</dbReference>
<keyword evidence="11" id="KW-0472">Membrane</keyword>
<protein>
    <recommendedName>
        <fullName evidence="9">signal-recognition-particle GTPase</fullName>
        <ecNumber evidence="9">3.6.5.4</ecNumber>
    </recommendedName>
    <alternativeName>
        <fullName evidence="8">Signal recognition particle 54 kDa protein homolog</fullName>
    </alternativeName>
</protein>
<keyword evidence="5" id="KW-0342">GTP-binding</keyword>
<dbReference type="SMART" id="SM00962">
    <property type="entry name" value="SRP54"/>
    <property type="match status" value="1"/>
</dbReference>
<dbReference type="InterPro" id="IPR042101">
    <property type="entry name" value="SRP54_N_sf"/>
</dbReference>
<evidence type="ECO:0000256" key="9">
    <source>
        <dbReference type="ARBA" id="ARBA00035672"/>
    </source>
</evidence>
<keyword evidence="3" id="KW-0378">Hydrolase</keyword>
<reference evidence="14 15" key="1">
    <citation type="journal article" date="2018" name="New Phytol.">
        <title>Phylogenomics of Endogonaceae and evolution of mycorrhizas within Mucoromycota.</title>
        <authorList>
            <person name="Chang Y."/>
            <person name="Desiro A."/>
            <person name="Na H."/>
            <person name="Sandor L."/>
            <person name="Lipzen A."/>
            <person name="Clum A."/>
            <person name="Barry K."/>
            <person name="Grigoriev I.V."/>
            <person name="Martin F.M."/>
            <person name="Stajich J.E."/>
            <person name="Smith M.E."/>
            <person name="Bonito G."/>
            <person name="Spatafora J.W."/>
        </authorList>
    </citation>
    <scope>NUCLEOTIDE SEQUENCE [LARGE SCALE GENOMIC DNA]</scope>
    <source>
        <strain evidence="14 15">AD002</strain>
    </source>
</reference>
<dbReference type="InterPro" id="IPR000897">
    <property type="entry name" value="SRP54_GTPase_dom"/>
</dbReference>
<dbReference type="AlphaFoldDB" id="A0A433Q6W8"/>
<dbReference type="InterPro" id="IPR027417">
    <property type="entry name" value="P-loop_NTPase"/>
</dbReference>
<keyword evidence="15" id="KW-1185">Reference proteome</keyword>
<evidence type="ECO:0000256" key="6">
    <source>
        <dbReference type="ARBA" id="ARBA00023135"/>
    </source>
</evidence>
<dbReference type="EC" id="3.6.5.4" evidence="9"/>
<gene>
    <name evidence="14" type="ORF">BC938DRAFT_472031</name>
</gene>
<dbReference type="InterPro" id="IPR013822">
    <property type="entry name" value="Signal_recog_particl_SRP54_hlx"/>
</dbReference>
<comment type="similarity">
    <text evidence="1">Belongs to the GTP-binding SRP family. SRP54 subfamily.</text>
</comment>
<organism evidence="14 15">
    <name type="scientific">Jimgerdemannia flammicorona</name>
    <dbReference type="NCBI Taxonomy" id="994334"/>
    <lineage>
        <taxon>Eukaryota</taxon>
        <taxon>Fungi</taxon>
        <taxon>Fungi incertae sedis</taxon>
        <taxon>Mucoromycota</taxon>
        <taxon>Mucoromycotina</taxon>
        <taxon>Endogonomycetes</taxon>
        <taxon>Endogonales</taxon>
        <taxon>Endogonaceae</taxon>
        <taxon>Jimgerdemannia</taxon>
    </lineage>
</organism>
<feature type="domain" description="SRP54-type proteins GTP-binding" evidence="12">
    <location>
        <begin position="162"/>
        <end position="374"/>
    </location>
</feature>
<evidence type="ECO:0000256" key="5">
    <source>
        <dbReference type="ARBA" id="ARBA00023134"/>
    </source>
</evidence>
<dbReference type="InterPro" id="IPR036891">
    <property type="entry name" value="Signal_recog_part_SRP54_M_sf"/>
</dbReference>
<evidence type="ECO:0000256" key="2">
    <source>
        <dbReference type="ARBA" id="ARBA00022741"/>
    </source>
</evidence>
<dbReference type="InterPro" id="IPR004125">
    <property type="entry name" value="Signal_recog_particle_SRP54_M"/>
</dbReference>
<evidence type="ECO:0000313" key="15">
    <source>
        <dbReference type="Proteomes" id="UP000274822"/>
    </source>
</evidence>
<comment type="catalytic activity">
    <reaction evidence="10">
        <text>GTP + H2O = GDP + phosphate + H(+)</text>
        <dbReference type="Rhea" id="RHEA:19669"/>
        <dbReference type="ChEBI" id="CHEBI:15377"/>
        <dbReference type="ChEBI" id="CHEBI:15378"/>
        <dbReference type="ChEBI" id="CHEBI:37565"/>
        <dbReference type="ChEBI" id="CHEBI:43474"/>
        <dbReference type="ChEBI" id="CHEBI:58189"/>
        <dbReference type="EC" id="3.6.5.4"/>
    </reaction>
    <physiologicalReaction direction="left-to-right" evidence="10">
        <dbReference type="Rhea" id="RHEA:19670"/>
    </physiologicalReaction>
</comment>
<dbReference type="Gene3D" id="1.20.120.140">
    <property type="entry name" value="Signal recognition particle SRP54, nucleotide-binding domain"/>
    <property type="match status" value="1"/>
</dbReference>
<evidence type="ECO:0000256" key="10">
    <source>
        <dbReference type="ARBA" id="ARBA00048157"/>
    </source>
</evidence>
<accession>A0A433Q6W8</accession>